<dbReference type="Gene3D" id="1.25.40.10">
    <property type="entry name" value="Tetratricopeptide repeat domain"/>
    <property type="match status" value="1"/>
</dbReference>
<dbReference type="EMBL" id="CAJNNV010024861">
    <property type="protein sequence ID" value="CAE8610897.1"/>
    <property type="molecule type" value="Genomic_DNA"/>
</dbReference>
<sequence>RGEEKLRLHASQGRGDLGAALSDFTSALALLRREGSGRLPSLEASKEASSLEAEALLGRACARLRLREWTAALEAAQSSLSLQPESTDAMYCQGIALKELGQTEKARARLGWVLLKDPRHKMAKVALAAIMAEKRSPAEAQRQEGKTPADPPQT</sequence>
<feature type="non-terminal residue" evidence="3">
    <location>
        <position position="154"/>
    </location>
</feature>
<gene>
    <name evidence="3" type="ORF">PGLA1383_LOCUS28708</name>
</gene>
<feature type="non-terminal residue" evidence="3">
    <location>
        <position position="1"/>
    </location>
</feature>
<comment type="caution">
    <text evidence="3">The sequence shown here is derived from an EMBL/GenBank/DDBJ whole genome shotgun (WGS) entry which is preliminary data.</text>
</comment>
<feature type="domain" description="ESX-1 secretion system protein EccA1-like N-terminal" evidence="2">
    <location>
        <begin position="53"/>
        <end position="128"/>
    </location>
</feature>
<organism evidence="3 4">
    <name type="scientific">Polarella glacialis</name>
    <name type="common">Dinoflagellate</name>
    <dbReference type="NCBI Taxonomy" id="89957"/>
    <lineage>
        <taxon>Eukaryota</taxon>
        <taxon>Sar</taxon>
        <taxon>Alveolata</taxon>
        <taxon>Dinophyceae</taxon>
        <taxon>Suessiales</taxon>
        <taxon>Suessiaceae</taxon>
        <taxon>Polarella</taxon>
    </lineage>
</organism>
<evidence type="ECO:0000259" key="2">
    <source>
        <dbReference type="Pfam" id="PF21545"/>
    </source>
</evidence>
<dbReference type="GO" id="GO:0012505">
    <property type="term" value="C:endomembrane system"/>
    <property type="evidence" value="ECO:0007669"/>
    <property type="project" value="TreeGrafter"/>
</dbReference>
<proteinExistence type="predicted"/>
<dbReference type="PANTHER" id="PTHR46512:SF1">
    <property type="entry name" value="PEPTIDYLPROLYL ISOMERASE"/>
    <property type="match status" value="1"/>
</dbReference>
<dbReference type="SMART" id="SM00028">
    <property type="entry name" value="TPR"/>
    <property type="match status" value="2"/>
</dbReference>
<dbReference type="InterPro" id="IPR049078">
    <property type="entry name" value="T7SS_EccA1-like_N"/>
</dbReference>
<dbReference type="InterPro" id="IPR019734">
    <property type="entry name" value="TPR_rpt"/>
</dbReference>
<dbReference type="GO" id="GO:0044183">
    <property type="term" value="F:protein folding chaperone"/>
    <property type="evidence" value="ECO:0007669"/>
    <property type="project" value="TreeGrafter"/>
</dbReference>
<dbReference type="SUPFAM" id="SSF48452">
    <property type="entry name" value="TPR-like"/>
    <property type="match status" value="1"/>
</dbReference>
<dbReference type="InterPro" id="IPR011990">
    <property type="entry name" value="TPR-like_helical_dom_sf"/>
</dbReference>
<dbReference type="Pfam" id="PF21545">
    <property type="entry name" value="T7SS_EccA1_N"/>
    <property type="match status" value="1"/>
</dbReference>
<evidence type="ECO:0000313" key="4">
    <source>
        <dbReference type="Proteomes" id="UP000654075"/>
    </source>
</evidence>
<dbReference type="GO" id="GO:0005740">
    <property type="term" value="C:mitochondrial envelope"/>
    <property type="evidence" value="ECO:0007669"/>
    <property type="project" value="TreeGrafter"/>
</dbReference>
<dbReference type="Proteomes" id="UP000654075">
    <property type="component" value="Unassembled WGS sequence"/>
</dbReference>
<dbReference type="InterPro" id="IPR050754">
    <property type="entry name" value="FKBP4/5/8-like"/>
</dbReference>
<evidence type="ECO:0000313" key="3">
    <source>
        <dbReference type="EMBL" id="CAE8610897.1"/>
    </source>
</evidence>
<accession>A0A813FCC4</accession>
<dbReference type="PANTHER" id="PTHR46512">
    <property type="entry name" value="PEPTIDYLPROLYL ISOMERASE"/>
    <property type="match status" value="1"/>
</dbReference>
<feature type="region of interest" description="Disordered" evidence="1">
    <location>
        <begin position="134"/>
        <end position="154"/>
    </location>
</feature>
<reference evidence="3" key="1">
    <citation type="submission" date="2021-02" db="EMBL/GenBank/DDBJ databases">
        <authorList>
            <person name="Dougan E. K."/>
            <person name="Rhodes N."/>
            <person name="Thang M."/>
            <person name="Chan C."/>
        </authorList>
    </citation>
    <scope>NUCLEOTIDE SEQUENCE</scope>
</reference>
<feature type="compositionally biased region" description="Basic and acidic residues" evidence="1">
    <location>
        <begin position="134"/>
        <end position="147"/>
    </location>
</feature>
<evidence type="ECO:0000256" key="1">
    <source>
        <dbReference type="SAM" id="MobiDB-lite"/>
    </source>
</evidence>
<keyword evidence="4" id="KW-1185">Reference proteome</keyword>
<dbReference type="GO" id="GO:0005829">
    <property type="term" value="C:cytosol"/>
    <property type="evidence" value="ECO:0007669"/>
    <property type="project" value="TreeGrafter"/>
</dbReference>
<dbReference type="GO" id="GO:0016020">
    <property type="term" value="C:membrane"/>
    <property type="evidence" value="ECO:0007669"/>
    <property type="project" value="TreeGrafter"/>
</dbReference>
<name>A0A813FCC4_POLGL</name>
<protein>
    <recommendedName>
        <fullName evidence="2">ESX-1 secretion system protein EccA1-like N-terminal domain-containing protein</fullName>
    </recommendedName>
</protein>
<dbReference type="AlphaFoldDB" id="A0A813FCC4"/>